<dbReference type="Pfam" id="PF03448">
    <property type="entry name" value="MgtE_N"/>
    <property type="match status" value="1"/>
</dbReference>
<evidence type="ECO:0000256" key="2">
    <source>
        <dbReference type="SAM" id="Phobius"/>
    </source>
</evidence>
<feature type="coiled-coil region" evidence="1">
    <location>
        <begin position="76"/>
        <end position="117"/>
    </location>
</feature>
<organism evidence="4 5">
    <name type="scientific">Halalkalibacter nanhaiisediminis</name>
    <dbReference type="NCBI Taxonomy" id="688079"/>
    <lineage>
        <taxon>Bacteria</taxon>
        <taxon>Bacillati</taxon>
        <taxon>Bacillota</taxon>
        <taxon>Bacilli</taxon>
        <taxon>Bacillales</taxon>
        <taxon>Bacillaceae</taxon>
        <taxon>Halalkalibacter</taxon>
    </lineage>
</organism>
<evidence type="ECO:0000313" key="5">
    <source>
        <dbReference type="Proteomes" id="UP000315711"/>
    </source>
</evidence>
<evidence type="ECO:0000313" key="4">
    <source>
        <dbReference type="EMBL" id="TWI55161.1"/>
    </source>
</evidence>
<evidence type="ECO:0000259" key="3">
    <source>
        <dbReference type="Pfam" id="PF03448"/>
    </source>
</evidence>
<accession>A0A562QEK6</accession>
<name>A0A562QEK6_9BACI</name>
<keyword evidence="2" id="KW-0472">Membrane</keyword>
<keyword evidence="5" id="KW-1185">Reference proteome</keyword>
<keyword evidence="4" id="KW-0969">Cilium</keyword>
<protein>
    <submittedName>
        <fullName evidence="4">Flagellar motility protein MotE (MotC chaperone)</fullName>
    </submittedName>
</protein>
<keyword evidence="4" id="KW-0282">Flagellum</keyword>
<dbReference type="Gene3D" id="1.25.60.10">
    <property type="entry name" value="MgtE N-terminal domain-like"/>
    <property type="match status" value="1"/>
</dbReference>
<comment type="caution">
    <text evidence="4">The sequence shown here is derived from an EMBL/GenBank/DDBJ whole genome shotgun (WGS) entry which is preliminary data.</text>
</comment>
<evidence type="ECO:0000256" key="1">
    <source>
        <dbReference type="SAM" id="Coils"/>
    </source>
</evidence>
<dbReference type="AlphaFoldDB" id="A0A562QEK6"/>
<keyword evidence="2" id="KW-1133">Transmembrane helix</keyword>
<dbReference type="Proteomes" id="UP000315711">
    <property type="component" value="Unassembled WGS sequence"/>
</dbReference>
<keyword evidence="1" id="KW-0175">Coiled coil</keyword>
<dbReference type="InterPro" id="IPR006668">
    <property type="entry name" value="Mg_transptr_MgtE_intracell_dom"/>
</dbReference>
<keyword evidence="2" id="KW-0812">Transmembrane</keyword>
<sequence length="193" mass="21832">MKLGESMSEKENSHNKIQWFFLVIFIPIVFTIILITVILSLLGFNVIDKAKEFSSNIPIVTEYFSNDDKAVEEVDVVSLEQTISEQQAEVDQLQKEIERKDEEIARLGNEMTQLEQSQIVEAELANQAQQELDNIAKTYESMKPKNAANIISALPGEEALLHLSQVSIELRAEILEEMDSEQAASFMSRLANQ</sequence>
<feature type="domain" description="Magnesium transporter MgtE intracellular" evidence="3">
    <location>
        <begin position="134"/>
        <end position="191"/>
    </location>
</feature>
<dbReference type="InterPro" id="IPR038076">
    <property type="entry name" value="MgtE_N_sf"/>
</dbReference>
<reference evidence="4 5" key="1">
    <citation type="journal article" date="2015" name="Stand. Genomic Sci.">
        <title>Genomic Encyclopedia of Bacterial and Archaeal Type Strains, Phase III: the genomes of soil and plant-associated and newly described type strains.</title>
        <authorList>
            <person name="Whitman W.B."/>
            <person name="Woyke T."/>
            <person name="Klenk H.P."/>
            <person name="Zhou Y."/>
            <person name="Lilburn T.G."/>
            <person name="Beck B.J."/>
            <person name="De Vos P."/>
            <person name="Vandamme P."/>
            <person name="Eisen J.A."/>
            <person name="Garrity G."/>
            <person name="Hugenholtz P."/>
            <person name="Kyrpides N.C."/>
        </authorList>
    </citation>
    <scope>NUCLEOTIDE SEQUENCE [LARGE SCALE GENOMIC DNA]</scope>
    <source>
        <strain evidence="4 5">CGMCC 1.10116</strain>
    </source>
</reference>
<gene>
    <name evidence="4" type="ORF">IQ10_02708</name>
</gene>
<dbReference type="EMBL" id="VLKZ01000007">
    <property type="protein sequence ID" value="TWI55161.1"/>
    <property type="molecule type" value="Genomic_DNA"/>
</dbReference>
<keyword evidence="4" id="KW-0966">Cell projection</keyword>
<proteinExistence type="predicted"/>
<feature type="transmembrane region" description="Helical" evidence="2">
    <location>
        <begin position="20"/>
        <end position="44"/>
    </location>
</feature>
<dbReference type="SUPFAM" id="SSF158791">
    <property type="entry name" value="MgtE N-terminal domain-like"/>
    <property type="match status" value="1"/>
</dbReference>